<dbReference type="InterPro" id="IPR013249">
    <property type="entry name" value="RNA_pol_sigma70_r4_t2"/>
</dbReference>
<sequence length="228" mass="24861">MSHSMQSIEADPEPVPPRVRRLTQPAKETPMRVVAGGKPAGLRELVDAEVPGATDGDPVAIDRLFSYLRPLVLRYCRARLGNARRTFPTADDVAQEVCVAVFRALPGYQNLGRPFMAFVYGIAAHKVADAHRAVARDLAEPTSETPEMTSAEVGPEQLVLRGELTAKMHDLLAVLPARQREILILRVAVGLTADETAVLIDSTPGAVRVAQHRALTRLRAILRADQPR</sequence>
<evidence type="ECO:0000256" key="4">
    <source>
        <dbReference type="ARBA" id="ARBA00023125"/>
    </source>
</evidence>
<dbReference type="InterPro" id="IPR039425">
    <property type="entry name" value="RNA_pol_sigma-70-like"/>
</dbReference>
<evidence type="ECO:0000256" key="2">
    <source>
        <dbReference type="ARBA" id="ARBA00023015"/>
    </source>
</evidence>
<dbReference type="SUPFAM" id="SSF88946">
    <property type="entry name" value="Sigma2 domain of RNA polymerase sigma factors"/>
    <property type="match status" value="1"/>
</dbReference>
<dbReference type="InterPro" id="IPR007627">
    <property type="entry name" value="RNA_pol_sigma70_r2"/>
</dbReference>
<gene>
    <name evidence="9" type="ORF">EV193_1011081</name>
</gene>
<dbReference type="InterPro" id="IPR013324">
    <property type="entry name" value="RNA_pol_sigma_r3/r4-like"/>
</dbReference>
<keyword evidence="3" id="KW-0731">Sigma factor</keyword>
<dbReference type="Gene3D" id="1.10.1740.10">
    <property type="match status" value="1"/>
</dbReference>
<dbReference type="NCBIfam" id="TIGR02937">
    <property type="entry name" value="sigma70-ECF"/>
    <property type="match status" value="1"/>
</dbReference>
<feature type="region of interest" description="Disordered" evidence="6">
    <location>
        <begin position="1"/>
        <end position="29"/>
    </location>
</feature>
<organism evidence="9 10">
    <name type="scientific">Herbihabitans rhizosphaerae</name>
    <dbReference type="NCBI Taxonomy" id="1872711"/>
    <lineage>
        <taxon>Bacteria</taxon>
        <taxon>Bacillati</taxon>
        <taxon>Actinomycetota</taxon>
        <taxon>Actinomycetes</taxon>
        <taxon>Pseudonocardiales</taxon>
        <taxon>Pseudonocardiaceae</taxon>
        <taxon>Herbihabitans</taxon>
    </lineage>
</organism>
<dbReference type="CDD" id="cd06171">
    <property type="entry name" value="Sigma70_r4"/>
    <property type="match status" value="1"/>
</dbReference>
<dbReference type="InterPro" id="IPR013325">
    <property type="entry name" value="RNA_pol_sigma_r2"/>
</dbReference>
<dbReference type="SUPFAM" id="SSF88659">
    <property type="entry name" value="Sigma3 and sigma4 domains of RNA polymerase sigma factors"/>
    <property type="match status" value="1"/>
</dbReference>
<dbReference type="GO" id="GO:0006352">
    <property type="term" value="P:DNA-templated transcription initiation"/>
    <property type="evidence" value="ECO:0007669"/>
    <property type="project" value="InterPro"/>
</dbReference>
<protein>
    <submittedName>
        <fullName evidence="9">RNA polymerase sigma-70 factor (ECF subfamily)</fullName>
    </submittedName>
</protein>
<evidence type="ECO:0000259" key="7">
    <source>
        <dbReference type="Pfam" id="PF04542"/>
    </source>
</evidence>
<dbReference type="Pfam" id="PF08281">
    <property type="entry name" value="Sigma70_r4_2"/>
    <property type="match status" value="1"/>
</dbReference>
<keyword evidence="2" id="KW-0805">Transcription regulation</keyword>
<dbReference type="GO" id="GO:0003677">
    <property type="term" value="F:DNA binding"/>
    <property type="evidence" value="ECO:0007669"/>
    <property type="project" value="UniProtKB-KW"/>
</dbReference>
<comment type="caution">
    <text evidence="9">The sequence shown here is derived from an EMBL/GenBank/DDBJ whole genome shotgun (WGS) entry which is preliminary data.</text>
</comment>
<evidence type="ECO:0000313" key="10">
    <source>
        <dbReference type="Proteomes" id="UP000294257"/>
    </source>
</evidence>
<dbReference type="NCBIfam" id="NF007230">
    <property type="entry name" value="PRK09648.1"/>
    <property type="match status" value="1"/>
</dbReference>
<feature type="domain" description="RNA polymerase sigma factor 70 region 4 type 2" evidence="8">
    <location>
        <begin position="167"/>
        <end position="218"/>
    </location>
</feature>
<dbReference type="AlphaFoldDB" id="A0A4Q7L7E6"/>
<dbReference type="GO" id="GO:0016987">
    <property type="term" value="F:sigma factor activity"/>
    <property type="evidence" value="ECO:0007669"/>
    <property type="project" value="UniProtKB-KW"/>
</dbReference>
<proteinExistence type="inferred from homology"/>
<dbReference type="InterPro" id="IPR014284">
    <property type="entry name" value="RNA_pol_sigma-70_dom"/>
</dbReference>
<dbReference type="PANTHER" id="PTHR43133:SF58">
    <property type="entry name" value="ECF RNA POLYMERASE SIGMA FACTOR SIGD"/>
    <property type="match status" value="1"/>
</dbReference>
<dbReference type="InterPro" id="IPR036388">
    <property type="entry name" value="WH-like_DNA-bd_sf"/>
</dbReference>
<dbReference type="EMBL" id="SGWQ01000001">
    <property type="protein sequence ID" value="RZS45194.1"/>
    <property type="molecule type" value="Genomic_DNA"/>
</dbReference>
<name>A0A4Q7L7E6_9PSEU</name>
<evidence type="ECO:0000256" key="6">
    <source>
        <dbReference type="SAM" id="MobiDB-lite"/>
    </source>
</evidence>
<keyword evidence="10" id="KW-1185">Reference proteome</keyword>
<reference evidence="9 10" key="1">
    <citation type="submission" date="2019-02" db="EMBL/GenBank/DDBJ databases">
        <title>Genomic Encyclopedia of Type Strains, Phase IV (KMG-IV): sequencing the most valuable type-strain genomes for metagenomic binning, comparative biology and taxonomic classification.</title>
        <authorList>
            <person name="Goeker M."/>
        </authorList>
    </citation>
    <scope>NUCLEOTIDE SEQUENCE [LARGE SCALE GENOMIC DNA]</scope>
    <source>
        <strain evidence="9 10">DSM 101727</strain>
    </source>
</reference>
<evidence type="ECO:0000256" key="5">
    <source>
        <dbReference type="ARBA" id="ARBA00023163"/>
    </source>
</evidence>
<evidence type="ECO:0000313" key="9">
    <source>
        <dbReference type="EMBL" id="RZS45194.1"/>
    </source>
</evidence>
<keyword evidence="4" id="KW-0238">DNA-binding</keyword>
<comment type="similarity">
    <text evidence="1">Belongs to the sigma-70 factor family. ECF subfamily.</text>
</comment>
<evidence type="ECO:0000256" key="1">
    <source>
        <dbReference type="ARBA" id="ARBA00010641"/>
    </source>
</evidence>
<dbReference type="Gene3D" id="1.10.10.10">
    <property type="entry name" value="Winged helix-like DNA-binding domain superfamily/Winged helix DNA-binding domain"/>
    <property type="match status" value="1"/>
</dbReference>
<dbReference type="Pfam" id="PF04542">
    <property type="entry name" value="Sigma70_r2"/>
    <property type="match status" value="1"/>
</dbReference>
<evidence type="ECO:0000259" key="8">
    <source>
        <dbReference type="Pfam" id="PF08281"/>
    </source>
</evidence>
<evidence type="ECO:0000256" key="3">
    <source>
        <dbReference type="ARBA" id="ARBA00023082"/>
    </source>
</evidence>
<feature type="domain" description="RNA polymerase sigma-70 region 2" evidence="7">
    <location>
        <begin position="64"/>
        <end position="135"/>
    </location>
</feature>
<dbReference type="PANTHER" id="PTHR43133">
    <property type="entry name" value="RNA POLYMERASE ECF-TYPE SIGMA FACTO"/>
    <property type="match status" value="1"/>
</dbReference>
<keyword evidence="5" id="KW-0804">Transcription</keyword>
<dbReference type="Proteomes" id="UP000294257">
    <property type="component" value="Unassembled WGS sequence"/>
</dbReference>
<accession>A0A4Q7L7E6</accession>